<name>A0A7C8VQI2_ORBOL</name>
<dbReference type="Proteomes" id="UP000474640">
    <property type="component" value="Unassembled WGS sequence"/>
</dbReference>
<accession>A0A7C8VQI2</accession>
<gene>
    <name evidence="1" type="ORF">TWF970_001708</name>
</gene>
<reference evidence="1 2" key="1">
    <citation type="submission" date="2020-01" db="EMBL/GenBank/DDBJ databases">
        <authorList>
            <person name="Palmer J.M."/>
        </authorList>
    </citation>
    <scope>NUCLEOTIDE SEQUENCE [LARGE SCALE GENOMIC DNA]</scope>
    <source>
        <strain evidence="1 2">TWF970</strain>
    </source>
</reference>
<evidence type="ECO:0000313" key="1">
    <source>
        <dbReference type="EMBL" id="KAF3282296.1"/>
    </source>
</evidence>
<organism evidence="1 2">
    <name type="scientific">Orbilia oligospora</name>
    <name type="common">Nematode-trapping fungus</name>
    <name type="synonym">Arthrobotrys oligospora</name>
    <dbReference type="NCBI Taxonomy" id="2813651"/>
    <lineage>
        <taxon>Eukaryota</taxon>
        <taxon>Fungi</taxon>
        <taxon>Dikarya</taxon>
        <taxon>Ascomycota</taxon>
        <taxon>Pezizomycotina</taxon>
        <taxon>Orbiliomycetes</taxon>
        <taxon>Orbiliales</taxon>
        <taxon>Orbiliaceae</taxon>
        <taxon>Orbilia</taxon>
    </lineage>
</organism>
<protein>
    <submittedName>
        <fullName evidence="1">Uncharacterized protein</fullName>
    </submittedName>
</protein>
<sequence>MVAAVSINSSFDSGLMACRRPGKCNFSLAVAIKGCSWSISLLCLAKGRPKRAKLARNSRFWQELQIRYIKRRKRIETPKENFWLGNFQKEQYPSYTDIQRTGSLSAEAV</sequence>
<comment type="caution">
    <text evidence="1">The sequence shown here is derived from an EMBL/GenBank/DDBJ whole genome shotgun (WGS) entry which is preliminary data.</text>
</comment>
<dbReference type="EMBL" id="JAABOJ010000013">
    <property type="protein sequence ID" value="KAF3282296.1"/>
    <property type="molecule type" value="Genomic_DNA"/>
</dbReference>
<proteinExistence type="predicted"/>
<evidence type="ECO:0000313" key="2">
    <source>
        <dbReference type="Proteomes" id="UP000474640"/>
    </source>
</evidence>
<dbReference type="AlphaFoldDB" id="A0A7C8VQI2"/>